<evidence type="ECO:0000256" key="4">
    <source>
        <dbReference type="ARBA" id="ARBA00007579"/>
    </source>
</evidence>
<comment type="function">
    <text evidence="2">Catalyzes the 1,3-allylic rearrangement of the homoallylic substrate isopentenyl (IPP) to its highly electrophilic allylic isomer, dimethylallyl diphosphate (DMAPP).</text>
</comment>
<feature type="domain" description="Nudix hydrolase" evidence="8">
    <location>
        <begin position="60"/>
        <end position="209"/>
    </location>
</feature>
<dbReference type="GO" id="GO:0009240">
    <property type="term" value="P:isopentenyl diphosphate biosynthetic process"/>
    <property type="evidence" value="ECO:0007669"/>
    <property type="project" value="TreeGrafter"/>
</dbReference>
<dbReference type="SUPFAM" id="SSF55811">
    <property type="entry name" value="Nudix"/>
    <property type="match status" value="1"/>
</dbReference>
<dbReference type="PANTHER" id="PTHR10885">
    <property type="entry name" value="ISOPENTENYL-DIPHOSPHATE DELTA-ISOMERASE"/>
    <property type="match status" value="1"/>
</dbReference>
<evidence type="ECO:0000259" key="8">
    <source>
        <dbReference type="PROSITE" id="PS51462"/>
    </source>
</evidence>
<comment type="catalytic activity">
    <reaction evidence="1">
        <text>isopentenyl diphosphate = dimethylallyl diphosphate</text>
        <dbReference type="Rhea" id="RHEA:23284"/>
        <dbReference type="ChEBI" id="CHEBI:57623"/>
        <dbReference type="ChEBI" id="CHEBI:128769"/>
        <dbReference type="EC" id="5.3.3.2"/>
    </reaction>
</comment>
<evidence type="ECO:0000256" key="6">
    <source>
        <dbReference type="ARBA" id="ARBA00023229"/>
    </source>
</evidence>
<evidence type="ECO:0000313" key="10">
    <source>
        <dbReference type="Proteomes" id="UP001328107"/>
    </source>
</evidence>
<dbReference type="AlphaFoldDB" id="A0AAN5C857"/>
<evidence type="ECO:0000256" key="5">
    <source>
        <dbReference type="ARBA" id="ARBA00012057"/>
    </source>
</evidence>
<name>A0AAN5C857_9BILA</name>
<dbReference type="InterPro" id="IPR015797">
    <property type="entry name" value="NUDIX_hydrolase-like_dom_sf"/>
</dbReference>
<reference evidence="10" key="1">
    <citation type="submission" date="2022-10" db="EMBL/GenBank/DDBJ databases">
        <title>Genome assembly of Pristionchus species.</title>
        <authorList>
            <person name="Yoshida K."/>
            <person name="Sommer R.J."/>
        </authorList>
    </citation>
    <scope>NUCLEOTIDE SEQUENCE [LARGE SCALE GENOMIC DNA]</scope>
    <source>
        <strain evidence="10">RS5460</strain>
    </source>
</reference>
<dbReference type="PIRSF" id="PIRSF018427">
    <property type="entry name" value="Isopntndiph_ism"/>
    <property type="match status" value="1"/>
</dbReference>
<dbReference type="EMBL" id="BTRK01000003">
    <property type="protein sequence ID" value="GMR41148.1"/>
    <property type="molecule type" value="Genomic_DNA"/>
</dbReference>
<dbReference type="PANTHER" id="PTHR10885:SF0">
    <property type="entry name" value="ISOPENTENYL-DIPHOSPHATE DELTA-ISOMERASE"/>
    <property type="match status" value="1"/>
</dbReference>
<comment type="pathway">
    <text evidence="3">Isoprenoid biosynthesis; dimethylallyl diphosphate biosynthesis; dimethylallyl diphosphate from isopentenyl diphosphate: step 1/1.</text>
</comment>
<keyword evidence="10" id="KW-1185">Reference proteome</keyword>
<dbReference type="NCBIfam" id="TIGR02150">
    <property type="entry name" value="IPP_isom_1"/>
    <property type="match status" value="1"/>
</dbReference>
<gene>
    <name evidence="9" type="ORF">PMAYCL1PPCAC_11343</name>
</gene>
<organism evidence="9 10">
    <name type="scientific">Pristionchus mayeri</name>
    <dbReference type="NCBI Taxonomy" id="1317129"/>
    <lineage>
        <taxon>Eukaryota</taxon>
        <taxon>Metazoa</taxon>
        <taxon>Ecdysozoa</taxon>
        <taxon>Nematoda</taxon>
        <taxon>Chromadorea</taxon>
        <taxon>Rhabditida</taxon>
        <taxon>Rhabditina</taxon>
        <taxon>Diplogasteromorpha</taxon>
        <taxon>Diplogasteroidea</taxon>
        <taxon>Neodiplogasteridae</taxon>
        <taxon>Pristionchus</taxon>
    </lineage>
</organism>
<dbReference type="GO" id="GO:0004452">
    <property type="term" value="F:isopentenyl-diphosphate delta-isomerase activity"/>
    <property type="evidence" value="ECO:0007669"/>
    <property type="project" value="UniProtKB-EC"/>
</dbReference>
<sequence length="241" mass="27582">MRPSAVSRIVGNFSRQISSAMPSAAQQAYLDADNCIVVDEQDRIVGGATKRVAHHRSSVQLHRAFSVFGFTPDRELILQKRAATKVTFPSLWTNTCCSHPLTGMQPDETDGVGGVLRAATRKLDHELNLNGVSDRELIYMGRYLYKAAPPELEWIEHELDYALILRGIDRARVARPNEDEVEQIRCVSERDLMAWIKEEPTSFTPWLRHFVEIGVLSKWWSSLEETERLMEMREEKIVKMN</sequence>
<dbReference type="Pfam" id="PF00293">
    <property type="entry name" value="NUDIX"/>
    <property type="match status" value="1"/>
</dbReference>
<dbReference type="PROSITE" id="PS51462">
    <property type="entry name" value="NUDIX"/>
    <property type="match status" value="1"/>
</dbReference>
<dbReference type="EC" id="5.3.3.2" evidence="5"/>
<keyword evidence="6" id="KW-0414">Isoprene biosynthesis</keyword>
<keyword evidence="7" id="KW-0413">Isomerase</keyword>
<dbReference type="Proteomes" id="UP001328107">
    <property type="component" value="Unassembled WGS sequence"/>
</dbReference>
<comment type="similarity">
    <text evidence="4">Belongs to the IPP isomerase type 1 family.</text>
</comment>
<evidence type="ECO:0000256" key="3">
    <source>
        <dbReference type="ARBA" id="ARBA00004826"/>
    </source>
</evidence>
<dbReference type="CDD" id="cd02885">
    <property type="entry name" value="NUDIX_IPP_Isomerase"/>
    <property type="match status" value="1"/>
</dbReference>
<evidence type="ECO:0000256" key="1">
    <source>
        <dbReference type="ARBA" id="ARBA00000374"/>
    </source>
</evidence>
<dbReference type="InterPro" id="IPR000086">
    <property type="entry name" value="NUDIX_hydrolase_dom"/>
</dbReference>
<dbReference type="Gene3D" id="3.90.79.10">
    <property type="entry name" value="Nucleoside Triphosphate Pyrophosphohydrolase"/>
    <property type="match status" value="1"/>
</dbReference>
<evidence type="ECO:0000313" key="9">
    <source>
        <dbReference type="EMBL" id="GMR41148.1"/>
    </source>
</evidence>
<accession>A0AAN5C857</accession>
<protein>
    <recommendedName>
        <fullName evidence="5">isopentenyl-diphosphate Delta-isomerase</fullName>
        <ecNumber evidence="5">5.3.3.2</ecNumber>
    </recommendedName>
</protein>
<comment type="caution">
    <text evidence="9">The sequence shown here is derived from an EMBL/GenBank/DDBJ whole genome shotgun (WGS) entry which is preliminary data.</text>
</comment>
<proteinExistence type="inferred from homology"/>
<evidence type="ECO:0000256" key="7">
    <source>
        <dbReference type="ARBA" id="ARBA00023235"/>
    </source>
</evidence>
<evidence type="ECO:0000256" key="2">
    <source>
        <dbReference type="ARBA" id="ARBA00003951"/>
    </source>
</evidence>
<dbReference type="InterPro" id="IPR011876">
    <property type="entry name" value="IsopentenylPP_isomerase_typ1"/>
</dbReference>
<dbReference type="GO" id="GO:0005737">
    <property type="term" value="C:cytoplasm"/>
    <property type="evidence" value="ECO:0007669"/>
    <property type="project" value="TreeGrafter"/>
</dbReference>